<comment type="caution">
    <text evidence="2">The sequence shown here is derived from an EMBL/GenBank/DDBJ whole genome shotgun (WGS) entry which is preliminary data.</text>
</comment>
<dbReference type="EMBL" id="JACGWN010000002">
    <property type="protein sequence ID" value="KAL0458509.1"/>
    <property type="molecule type" value="Genomic_DNA"/>
</dbReference>
<protein>
    <recommendedName>
        <fullName evidence="3">Gag-pol polyprotein</fullName>
    </recommendedName>
</protein>
<feature type="compositionally biased region" description="Polar residues" evidence="1">
    <location>
        <begin position="361"/>
        <end position="371"/>
    </location>
</feature>
<dbReference type="SUPFAM" id="SSF50630">
    <property type="entry name" value="Acid proteases"/>
    <property type="match status" value="1"/>
</dbReference>
<feature type="region of interest" description="Disordered" evidence="1">
    <location>
        <begin position="334"/>
        <end position="372"/>
    </location>
</feature>
<evidence type="ECO:0000256" key="1">
    <source>
        <dbReference type="SAM" id="MobiDB-lite"/>
    </source>
</evidence>
<evidence type="ECO:0008006" key="3">
    <source>
        <dbReference type="Google" id="ProtNLM"/>
    </source>
</evidence>
<feature type="compositionally biased region" description="Acidic residues" evidence="1">
    <location>
        <begin position="433"/>
        <end position="444"/>
    </location>
</feature>
<gene>
    <name evidence="2" type="ORF">Slati_0478100</name>
</gene>
<organism evidence="2">
    <name type="scientific">Sesamum latifolium</name>
    <dbReference type="NCBI Taxonomy" id="2727402"/>
    <lineage>
        <taxon>Eukaryota</taxon>
        <taxon>Viridiplantae</taxon>
        <taxon>Streptophyta</taxon>
        <taxon>Embryophyta</taxon>
        <taxon>Tracheophyta</taxon>
        <taxon>Spermatophyta</taxon>
        <taxon>Magnoliopsida</taxon>
        <taxon>eudicotyledons</taxon>
        <taxon>Gunneridae</taxon>
        <taxon>Pentapetalae</taxon>
        <taxon>asterids</taxon>
        <taxon>lamiids</taxon>
        <taxon>Lamiales</taxon>
        <taxon>Pedaliaceae</taxon>
        <taxon>Sesamum</taxon>
    </lineage>
</organism>
<dbReference type="PANTHER" id="PTHR33240">
    <property type="entry name" value="OS08G0508500 PROTEIN"/>
    <property type="match status" value="1"/>
</dbReference>
<dbReference type="PANTHER" id="PTHR33240:SF15">
    <property type="entry name" value="GAG-PRO-LIKE PROTEIN"/>
    <property type="match status" value="1"/>
</dbReference>
<feature type="compositionally biased region" description="Basic and acidic residues" evidence="1">
    <location>
        <begin position="334"/>
        <end position="344"/>
    </location>
</feature>
<dbReference type="AlphaFoldDB" id="A0AAW2XWL1"/>
<feature type="region of interest" description="Disordered" evidence="1">
    <location>
        <begin position="199"/>
        <end position="226"/>
    </location>
</feature>
<reference evidence="2" key="2">
    <citation type="journal article" date="2024" name="Plant">
        <title>Genomic evolution and insights into agronomic trait innovations of Sesamum species.</title>
        <authorList>
            <person name="Miao H."/>
            <person name="Wang L."/>
            <person name="Qu L."/>
            <person name="Liu H."/>
            <person name="Sun Y."/>
            <person name="Le M."/>
            <person name="Wang Q."/>
            <person name="Wei S."/>
            <person name="Zheng Y."/>
            <person name="Lin W."/>
            <person name="Duan Y."/>
            <person name="Cao H."/>
            <person name="Xiong S."/>
            <person name="Wang X."/>
            <person name="Wei L."/>
            <person name="Li C."/>
            <person name="Ma Q."/>
            <person name="Ju M."/>
            <person name="Zhao R."/>
            <person name="Li G."/>
            <person name="Mu C."/>
            <person name="Tian Q."/>
            <person name="Mei H."/>
            <person name="Zhang T."/>
            <person name="Gao T."/>
            <person name="Zhang H."/>
        </authorList>
    </citation>
    <scope>NUCLEOTIDE SEQUENCE</scope>
    <source>
        <strain evidence="2">KEN1</strain>
    </source>
</reference>
<accession>A0AAW2XWL1</accession>
<reference evidence="2" key="1">
    <citation type="submission" date="2020-06" db="EMBL/GenBank/DDBJ databases">
        <authorList>
            <person name="Li T."/>
            <person name="Hu X."/>
            <person name="Zhang T."/>
            <person name="Song X."/>
            <person name="Zhang H."/>
            <person name="Dai N."/>
            <person name="Sheng W."/>
            <person name="Hou X."/>
            <person name="Wei L."/>
        </authorList>
    </citation>
    <scope>NUCLEOTIDE SEQUENCE</scope>
    <source>
        <strain evidence="2">KEN1</strain>
        <tissue evidence="2">Leaf</tissue>
    </source>
</reference>
<feature type="region of interest" description="Disordered" evidence="1">
    <location>
        <begin position="431"/>
        <end position="463"/>
    </location>
</feature>
<dbReference type="Gene3D" id="2.40.70.10">
    <property type="entry name" value="Acid Proteases"/>
    <property type="match status" value="1"/>
</dbReference>
<evidence type="ECO:0000313" key="2">
    <source>
        <dbReference type="EMBL" id="KAL0458509.1"/>
    </source>
</evidence>
<sequence length="463" mass="52093">MSASPCTVRRRSLVSYYATLSFTDEDLLLGSKPHNRPLFILGFIQEQRVNRILIDGGSAVNIMPKTTMKKLGITLEDLSRSRLTIQGFDQGTQRAVGMTRLDLTVGELKASTLFHVIDARTSYNLLLGRPWLHENGVVPSTLHKCFKYIKNGEIVKVDADMKSFTEAESYFADAKLYLDNMQEVLPSRFSVGYSSEKVHPKATPIENNNEKLSETATDEDPTNGKHEVKKPPYSLVFLYIVRSNNKEKKNQPKEHVPLLFKERKQLKEVKVKDLQEIKAELVMPIIDLHPLISSDSPIPDDQHRNMHGAFSLKAYHLLVKSGYDFPTPSRLNKLKPELTGEKNHGLTKAQQKLRKQDNGKSGENQKPNDNRISVFKRLGTPIARASVFERLSKARGPIKVKQHVAGKPHDSSEILNEEEIEIIVGSKHISIDESSDSDISEDEIQNAPPELEDGVQATVDELT</sequence>
<proteinExistence type="predicted"/>
<dbReference type="InterPro" id="IPR021109">
    <property type="entry name" value="Peptidase_aspartic_dom_sf"/>
</dbReference>
<dbReference type="CDD" id="cd00303">
    <property type="entry name" value="retropepsin_like"/>
    <property type="match status" value="1"/>
</dbReference>
<name>A0AAW2XWL1_9LAMI</name>